<feature type="transmembrane region" description="Helical" evidence="1">
    <location>
        <begin position="153"/>
        <end position="180"/>
    </location>
</feature>
<dbReference type="OrthoDB" id="966190at2"/>
<organism evidence="2 3">
    <name type="scientific">Haliscomenobacter hydrossis (strain ATCC 27775 / DSM 1100 / LMG 10767 / O)</name>
    <dbReference type="NCBI Taxonomy" id="760192"/>
    <lineage>
        <taxon>Bacteria</taxon>
        <taxon>Pseudomonadati</taxon>
        <taxon>Bacteroidota</taxon>
        <taxon>Saprospiria</taxon>
        <taxon>Saprospirales</taxon>
        <taxon>Haliscomenobacteraceae</taxon>
        <taxon>Haliscomenobacter</taxon>
    </lineage>
</organism>
<feature type="transmembrane region" description="Helical" evidence="1">
    <location>
        <begin position="355"/>
        <end position="375"/>
    </location>
</feature>
<sequence>MQALLLGSVLVLVVAMQVYLLLRGLRHSAHKLVLFEVYLSLALLTLGLAPALWYLLETLVDAKQLFFQMKVSAPHYFAYALPSLGALGLGLSRFKGPSSTSDQELLQKVQSQLQAEPYLPWLLLLGGFCIQLLQPYFPATLRQVGHFGGMVLWIGAIHLLLAPIAARVKISVLLLVLLWLMHRSIVSTFFGDLLFWPLLIALYAQLYYQVSLRVLLGSGLGVLLGLLLIFSFKYEYRQRLWNDPNQGHYLQHLSEALQYRWQHPEGWYNVGQTFLTRINQGKHLAMVYNWVPQHEPYARGETLLSAIPAVVMPRVMWPNKPQTGSLSHWYRFTGHQLGPGTSANFGVCGEAYANLGIWLALPFLLLWAGSLRAWYEYLRRLALSWYPCLWLWIPLIYCGLLDQENDFVTQLNHGFKATLFTLAICWTLHKLSGYLPRSNPKSPLPRP</sequence>
<dbReference type="AlphaFoldDB" id="F4L461"/>
<reference key="2">
    <citation type="submission" date="2011-04" db="EMBL/GenBank/DDBJ databases">
        <title>Complete sequence of chromosome of Haliscomenobacter hydrossis DSM 1100.</title>
        <authorList>
            <consortium name="US DOE Joint Genome Institute (JGI-PGF)"/>
            <person name="Lucas S."/>
            <person name="Han J."/>
            <person name="Lapidus A."/>
            <person name="Bruce D."/>
            <person name="Goodwin L."/>
            <person name="Pitluck S."/>
            <person name="Peters L."/>
            <person name="Kyrpides N."/>
            <person name="Mavromatis K."/>
            <person name="Ivanova N."/>
            <person name="Ovchinnikova G."/>
            <person name="Pagani I."/>
            <person name="Daligault H."/>
            <person name="Detter J.C."/>
            <person name="Han C."/>
            <person name="Land M."/>
            <person name="Hauser L."/>
            <person name="Markowitz V."/>
            <person name="Cheng J.-F."/>
            <person name="Hugenholtz P."/>
            <person name="Woyke T."/>
            <person name="Wu D."/>
            <person name="Verbarg S."/>
            <person name="Frueling A."/>
            <person name="Brambilla E."/>
            <person name="Klenk H.-P."/>
            <person name="Eisen J.A."/>
        </authorList>
    </citation>
    <scope>NUCLEOTIDE SEQUENCE</scope>
    <source>
        <strain>DSM 1100</strain>
    </source>
</reference>
<feature type="transmembrane region" description="Helical" evidence="1">
    <location>
        <begin position="6"/>
        <end position="25"/>
    </location>
</feature>
<evidence type="ECO:0000313" key="2">
    <source>
        <dbReference type="EMBL" id="AEE50759.1"/>
    </source>
</evidence>
<dbReference type="eggNOG" id="ENOG502ZW8G">
    <property type="taxonomic scope" value="Bacteria"/>
</dbReference>
<dbReference type="RefSeq" id="WP_013765305.1">
    <property type="nucleotide sequence ID" value="NC_015510.1"/>
</dbReference>
<dbReference type="KEGG" id="hhy:Halhy_2895"/>
<accession>F4L461</accession>
<dbReference type="EMBL" id="CP002691">
    <property type="protein sequence ID" value="AEE50759.1"/>
    <property type="molecule type" value="Genomic_DNA"/>
</dbReference>
<dbReference type="Proteomes" id="UP000008461">
    <property type="component" value="Chromosome"/>
</dbReference>
<evidence type="ECO:0000313" key="3">
    <source>
        <dbReference type="Proteomes" id="UP000008461"/>
    </source>
</evidence>
<proteinExistence type="predicted"/>
<feature type="transmembrane region" description="Helical" evidence="1">
    <location>
        <begin position="214"/>
        <end position="232"/>
    </location>
</feature>
<keyword evidence="1" id="KW-0472">Membrane</keyword>
<protein>
    <submittedName>
        <fullName evidence="2">Uncharacterized protein</fullName>
    </submittedName>
</protein>
<gene>
    <name evidence="2" type="ordered locus">Halhy_2895</name>
</gene>
<reference evidence="2 3" key="1">
    <citation type="journal article" date="2011" name="Stand. Genomic Sci.">
        <title>Complete genome sequence of Haliscomenobacter hydrossis type strain (O).</title>
        <authorList>
            <consortium name="US DOE Joint Genome Institute (JGI-PGF)"/>
            <person name="Daligault H."/>
            <person name="Lapidus A."/>
            <person name="Zeytun A."/>
            <person name="Nolan M."/>
            <person name="Lucas S."/>
            <person name="Del Rio T.G."/>
            <person name="Tice H."/>
            <person name="Cheng J.F."/>
            <person name="Tapia R."/>
            <person name="Han C."/>
            <person name="Goodwin L."/>
            <person name="Pitluck S."/>
            <person name="Liolios K."/>
            <person name="Pagani I."/>
            <person name="Ivanova N."/>
            <person name="Huntemann M."/>
            <person name="Mavromatis K."/>
            <person name="Mikhailova N."/>
            <person name="Pati A."/>
            <person name="Chen A."/>
            <person name="Palaniappan K."/>
            <person name="Land M."/>
            <person name="Hauser L."/>
            <person name="Brambilla E.M."/>
            <person name="Rohde M."/>
            <person name="Verbarg S."/>
            <person name="Goker M."/>
            <person name="Bristow J."/>
            <person name="Eisen J.A."/>
            <person name="Markowitz V."/>
            <person name="Hugenholtz P."/>
            <person name="Kyrpides N.C."/>
            <person name="Klenk H.P."/>
            <person name="Woyke T."/>
        </authorList>
    </citation>
    <scope>NUCLEOTIDE SEQUENCE [LARGE SCALE GENOMIC DNA]</scope>
    <source>
        <strain evidence="3">ATCC 27775 / DSM 1100 / LMG 10767 / O</strain>
    </source>
</reference>
<feature type="transmembrane region" description="Helical" evidence="1">
    <location>
        <begin position="76"/>
        <end position="94"/>
    </location>
</feature>
<dbReference type="STRING" id="760192.Halhy_2895"/>
<name>F4L461_HALH1</name>
<feature type="transmembrane region" description="Helical" evidence="1">
    <location>
        <begin position="115"/>
        <end position="133"/>
    </location>
</feature>
<evidence type="ECO:0000256" key="1">
    <source>
        <dbReference type="SAM" id="Phobius"/>
    </source>
</evidence>
<keyword evidence="1" id="KW-0812">Transmembrane</keyword>
<feature type="transmembrane region" description="Helical" evidence="1">
    <location>
        <begin position="381"/>
        <end position="401"/>
    </location>
</feature>
<keyword evidence="3" id="KW-1185">Reference proteome</keyword>
<feature type="transmembrane region" description="Helical" evidence="1">
    <location>
        <begin position="37"/>
        <end position="56"/>
    </location>
</feature>
<keyword evidence="1" id="KW-1133">Transmembrane helix</keyword>
<dbReference type="HOGENOM" id="CLU_613566_0_0_10"/>